<evidence type="ECO:0000313" key="6">
    <source>
        <dbReference type="Proteomes" id="UP001161257"/>
    </source>
</evidence>
<dbReference type="SMART" id="SM00062">
    <property type="entry name" value="PBPb"/>
    <property type="match status" value="1"/>
</dbReference>
<proteinExistence type="inferred from homology"/>
<dbReference type="Gene3D" id="3.40.190.10">
    <property type="entry name" value="Periplasmic binding protein-like II"/>
    <property type="match status" value="2"/>
</dbReference>
<dbReference type="InterPro" id="IPR001638">
    <property type="entry name" value="Solute-binding_3/MltF_N"/>
</dbReference>
<evidence type="ECO:0000256" key="3">
    <source>
        <dbReference type="SAM" id="SignalP"/>
    </source>
</evidence>
<accession>A0AA37VV40</accession>
<dbReference type="EMBL" id="BSKJ01000003">
    <property type="protein sequence ID" value="GLO34700.1"/>
    <property type="molecule type" value="Genomic_DNA"/>
</dbReference>
<comment type="caution">
    <text evidence="5">The sequence shown here is derived from an EMBL/GenBank/DDBJ whole genome shotgun (WGS) entry which is preliminary data.</text>
</comment>
<dbReference type="PANTHER" id="PTHR35936:SF17">
    <property type="entry name" value="ARGININE-BINDING EXTRACELLULAR PROTEIN ARTP"/>
    <property type="match status" value="1"/>
</dbReference>
<sequence>MARSLSRKVSASVAYLAAALALLSQPAAHADTQTWQSVQKAGVLRCGAAVAAPYVMRDPASGQYSGYFVDLCRDFAENVLNVKAQFVDTSWDNQVAGLQSGKWDMAMALNMTPERAKAVAFSTPATDYQVSLLINEKNPKFSGAGNAITDFDKPGVTIAVISGTAADKAVSAAIKNATLMRLPGSDETRMALMSRRADVLADANDTNHLFAMANSWVKEVLPVPAMAKQGVSFALAHDTPAADLAQLDAYLTQRRESGEIDKLVDKASAEIIAGGKAQ</sequence>
<dbReference type="RefSeq" id="WP_284355897.1">
    <property type="nucleotide sequence ID" value="NZ_BSKF01000010.1"/>
</dbReference>
<dbReference type="Pfam" id="PF00497">
    <property type="entry name" value="SBP_bac_3"/>
    <property type="match status" value="1"/>
</dbReference>
<dbReference type="Proteomes" id="UP001161257">
    <property type="component" value="Unassembled WGS sequence"/>
</dbReference>
<evidence type="ECO:0000259" key="4">
    <source>
        <dbReference type="SMART" id="SM00062"/>
    </source>
</evidence>
<evidence type="ECO:0000256" key="1">
    <source>
        <dbReference type="ARBA" id="ARBA00010333"/>
    </source>
</evidence>
<dbReference type="SUPFAM" id="SSF53850">
    <property type="entry name" value="Periplasmic binding protein-like II"/>
    <property type="match status" value="1"/>
</dbReference>
<gene>
    <name evidence="5" type="ORF">PPUN14671_15330</name>
</gene>
<dbReference type="PANTHER" id="PTHR35936">
    <property type="entry name" value="MEMBRANE-BOUND LYTIC MUREIN TRANSGLYCOSYLASE F"/>
    <property type="match status" value="1"/>
</dbReference>
<name>A0AA37VV40_PSEPU</name>
<evidence type="ECO:0000256" key="2">
    <source>
        <dbReference type="ARBA" id="ARBA00022729"/>
    </source>
</evidence>
<feature type="domain" description="Solute-binding protein family 3/N-terminal" evidence="4">
    <location>
        <begin position="43"/>
        <end position="271"/>
    </location>
</feature>
<keyword evidence="2 3" id="KW-0732">Signal</keyword>
<reference evidence="5" key="1">
    <citation type="submission" date="2023-01" db="EMBL/GenBank/DDBJ databases">
        <title>Whole-genome sequence of Pseudomonas putida NBRC 14671.</title>
        <authorList>
            <person name="Morohoshi T."/>
            <person name="Someya N."/>
        </authorList>
    </citation>
    <scope>NUCLEOTIDE SEQUENCE</scope>
    <source>
        <strain evidence="5">NBRC 14671</strain>
    </source>
</reference>
<dbReference type="AlphaFoldDB" id="A0AA37VV40"/>
<comment type="similarity">
    <text evidence="1">Belongs to the bacterial solute-binding protein 3 family.</text>
</comment>
<evidence type="ECO:0000313" key="5">
    <source>
        <dbReference type="EMBL" id="GLO34700.1"/>
    </source>
</evidence>
<protein>
    <submittedName>
        <fullName evidence="5">ABC transporter substrate-binding protein</fullName>
    </submittedName>
</protein>
<organism evidence="5 6">
    <name type="scientific">Pseudomonas putida</name>
    <name type="common">Arthrobacter siderocapsulatus</name>
    <dbReference type="NCBI Taxonomy" id="303"/>
    <lineage>
        <taxon>Bacteria</taxon>
        <taxon>Pseudomonadati</taxon>
        <taxon>Pseudomonadota</taxon>
        <taxon>Gammaproteobacteria</taxon>
        <taxon>Pseudomonadales</taxon>
        <taxon>Pseudomonadaceae</taxon>
        <taxon>Pseudomonas</taxon>
    </lineage>
</organism>
<feature type="chain" id="PRO_5041377817" evidence="3">
    <location>
        <begin position="31"/>
        <end position="278"/>
    </location>
</feature>
<feature type="signal peptide" evidence="3">
    <location>
        <begin position="1"/>
        <end position="30"/>
    </location>
</feature>